<name>A0A1D6NI86_MAIZE</name>
<sequence length="221" mass="24577">MTTTTTIGTSQDCIRNSHRCILQAIHIVISTTTTTTTDVAMLSNMANKMSNTMATTLDVELVNTTTTTMADCITHNIVFNTVGWISDDPNIPMKETLVLRSNNWELRSRSSIQSETRQCPPVNWLKDEGVLCAPKRLRAVFVKLEKFQGKLVSSSSKRGSVSSACWWQNNFRSLAWHRPRKPPTNRGCRNNKEGLRAMNKAVAATKGTTNQHGHNADLGTQ</sequence>
<protein>
    <submittedName>
        <fullName evidence="1">Uncharacterized protein</fullName>
    </submittedName>
</protein>
<reference evidence="1" key="1">
    <citation type="submission" date="2015-12" db="EMBL/GenBank/DDBJ databases">
        <title>Update maize B73 reference genome by single molecule sequencing technologies.</title>
        <authorList>
            <consortium name="Maize Genome Sequencing Project"/>
            <person name="Ware D."/>
        </authorList>
    </citation>
    <scope>NUCLEOTIDE SEQUENCE [LARGE SCALE GENOMIC DNA]</scope>
    <source>
        <tissue evidence="1">Seedling</tissue>
    </source>
</reference>
<gene>
    <name evidence="1" type="ORF">ZEAMMB73_Zm00001d044169</name>
</gene>
<dbReference type="EMBL" id="CM007649">
    <property type="protein sequence ID" value="ONM40080.1"/>
    <property type="molecule type" value="Genomic_DNA"/>
</dbReference>
<organism evidence="1">
    <name type="scientific">Zea mays</name>
    <name type="common">Maize</name>
    <dbReference type="NCBI Taxonomy" id="4577"/>
    <lineage>
        <taxon>Eukaryota</taxon>
        <taxon>Viridiplantae</taxon>
        <taxon>Streptophyta</taxon>
        <taxon>Embryophyta</taxon>
        <taxon>Tracheophyta</taxon>
        <taxon>Spermatophyta</taxon>
        <taxon>Magnoliopsida</taxon>
        <taxon>Liliopsida</taxon>
        <taxon>Poales</taxon>
        <taxon>Poaceae</taxon>
        <taxon>PACMAD clade</taxon>
        <taxon>Panicoideae</taxon>
        <taxon>Andropogonodae</taxon>
        <taxon>Andropogoneae</taxon>
        <taxon>Tripsacinae</taxon>
        <taxon>Zea</taxon>
    </lineage>
</organism>
<dbReference type="InParanoid" id="A0A1D6NI86"/>
<proteinExistence type="predicted"/>
<accession>A0A1D6NI86</accession>
<dbReference type="PaxDb" id="4577-GRMZM2G389467_P01"/>
<evidence type="ECO:0000313" key="1">
    <source>
        <dbReference type="EMBL" id="ONM40080.1"/>
    </source>
</evidence>
<dbReference type="AlphaFoldDB" id="A0A1D6NI86"/>